<keyword evidence="3" id="KW-1185">Reference proteome</keyword>
<keyword evidence="1" id="KW-1133">Transmembrane helix</keyword>
<evidence type="ECO:0000313" key="3">
    <source>
        <dbReference type="Proteomes" id="UP000248553"/>
    </source>
</evidence>
<keyword evidence="1" id="KW-0812">Transmembrane</keyword>
<sequence length="93" mass="10205">MLRKLLLIALLAGFFNCGLLLVVSLFGVTWGAPKPAWLAGAALLVGLPYDLDAFGRYFFWAAALNGAIWASGLYVLSYALKRRLTSGWARRNQ</sequence>
<protein>
    <submittedName>
        <fullName evidence="2">Uncharacterized protein</fullName>
    </submittedName>
</protein>
<dbReference type="EMBL" id="QHKM01000001">
    <property type="protein sequence ID" value="RAK70486.1"/>
    <property type="molecule type" value="Genomic_DNA"/>
</dbReference>
<dbReference type="OrthoDB" id="9896512at2"/>
<evidence type="ECO:0000256" key="1">
    <source>
        <dbReference type="SAM" id="Phobius"/>
    </source>
</evidence>
<dbReference type="RefSeq" id="WP_111477236.1">
    <property type="nucleotide sequence ID" value="NZ_QHKM01000001.1"/>
</dbReference>
<gene>
    <name evidence="2" type="ORF">DLM85_06540</name>
</gene>
<dbReference type="Proteomes" id="UP000248553">
    <property type="component" value="Unassembled WGS sequence"/>
</dbReference>
<name>A0A328BWP5_9BACT</name>
<evidence type="ECO:0000313" key="2">
    <source>
        <dbReference type="EMBL" id="RAK70486.1"/>
    </source>
</evidence>
<accession>A0A328BWP5</accession>
<comment type="caution">
    <text evidence="2">The sequence shown here is derived from an EMBL/GenBank/DDBJ whole genome shotgun (WGS) entry which is preliminary data.</text>
</comment>
<reference evidence="3" key="1">
    <citation type="submission" date="2018-05" db="EMBL/GenBank/DDBJ databases">
        <authorList>
            <person name="Nie L."/>
        </authorList>
    </citation>
    <scope>NUCLEOTIDE SEQUENCE [LARGE SCALE GENOMIC DNA]</scope>
    <source>
        <strain evidence="3">NL</strain>
    </source>
</reference>
<keyword evidence="1" id="KW-0472">Membrane</keyword>
<proteinExistence type="predicted"/>
<feature type="transmembrane region" description="Helical" evidence="1">
    <location>
        <begin position="57"/>
        <end position="80"/>
    </location>
</feature>
<dbReference type="AlphaFoldDB" id="A0A328BWP5"/>
<organism evidence="2 3">
    <name type="scientific">Hymenobacter edaphi</name>
    <dbReference type="NCBI Taxonomy" id="2211146"/>
    <lineage>
        <taxon>Bacteria</taxon>
        <taxon>Pseudomonadati</taxon>
        <taxon>Bacteroidota</taxon>
        <taxon>Cytophagia</taxon>
        <taxon>Cytophagales</taxon>
        <taxon>Hymenobacteraceae</taxon>
        <taxon>Hymenobacter</taxon>
    </lineage>
</organism>